<dbReference type="Pfam" id="PF01687">
    <property type="entry name" value="Flavokinase"/>
    <property type="match status" value="1"/>
</dbReference>
<dbReference type="PANTHER" id="PTHR22749:SF6">
    <property type="entry name" value="RIBOFLAVIN KINASE"/>
    <property type="match status" value="1"/>
</dbReference>
<evidence type="ECO:0000259" key="12">
    <source>
        <dbReference type="SMART" id="SM00904"/>
    </source>
</evidence>
<evidence type="ECO:0000256" key="6">
    <source>
        <dbReference type="ARBA" id="ARBA00022630"/>
    </source>
</evidence>
<gene>
    <name evidence="13" type="ORF">BB559_004331</name>
</gene>
<keyword evidence="6" id="KW-0285">Flavoprotein</keyword>
<name>A0A2T9YFF7_9FUNG</name>
<evidence type="ECO:0000256" key="5">
    <source>
        <dbReference type="ARBA" id="ARBA00017394"/>
    </source>
</evidence>
<dbReference type="Proteomes" id="UP000245699">
    <property type="component" value="Unassembled WGS sequence"/>
</dbReference>
<dbReference type="GO" id="GO:0009398">
    <property type="term" value="P:FMN biosynthetic process"/>
    <property type="evidence" value="ECO:0007669"/>
    <property type="project" value="UniProtKB-UniPathway"/>
</dbReference>
<comment type="pathway">
    <text evidence="2">Cofactor biosynthesis; FMN biosynthesis; FMN from riboflavin (ATP route): step 1/1.</text>
</comment>
<dbReference type="UniPathway" id="UPA00276">
    <property type="reaction ID" value="UER00406"/>
</dbReference>
<dbReference type="AlphaFoldDB" id="A0A2T9YFF7"/>
<evidence type="ECO:0000256" key="11">
    <source>
        <dbReference type="ARBA" id="ARBA00029960"/>
    </source>
</evidence>
<dbReference type="Gene3D" id="2.40.30.30">
    <property type="entry name" value="Riboflavin kinase-like"/>
    <property type="match status" value="1"/>
</dbReference>
<evidence type="ECO:0000256" key="3">
    <source>
        <dbReference type="ARBA" id="ARBA00010108"/>
    </source>
</evidence>
<comment type="similarity">
    <text evidence="3">Belongs to the flavokinase family.</text>
</comment>
<dbReference type="EMBL" id="MBFT01000443">
    <property type="protein sequence ID" value="PVU91045.1"/>
    <property type="molecule type" value="Genomic_DNA"/>
</dbReference>
<dbReference type="GO" id="GO:0005739">
    <property type="term" value="C:mitochondrion"/>
    <property type="evidence" value="ECO:0007669"/>
    <property type="project" value="TreeGrafter"/>
</dbReference>
<comment type="function">
    <text evidence="1">Catalyzes the phosphorylation of riboflavin (vitamin B2) to form flavin mononucleotide (FMN) coenzyme.</text>
</comment>
<evidence type="ECO:0000256" key="10">
    <source>
        <dbReference type="ARBA" id="ARBA00022840"/>
    </source>
</evidence>
<evidence type="ECO:0000256" key="4">
    <source>
        <dbReference type="ARBA" id="ARBA00012105"/>
    </source>
</evidence>
<evidence type="ECO:0000256" key="1">
    <source>
        <dbReference type="ARBA" id="ARBA00003572"/>
    </source>
</evidence>
<dbReference type="InterPro" id="IPR015865">
    <property type="entry name" value="Riboflavin_kinase_bac/euk"/>
</dbReference>
<keyword evidence="14" id="KW-1185">Reference proteome</keyword>
<organism evidence="13 14">
    <name type="scientific">Furculomyces boomerangus</name>
    <dbReference type="NCBI Taxonomy" id="61424"/>
    <lineage>
        <taxon>Eukaryota</taxon>
        <taxon>Fungi</taxon>
        <taxon>Fungi incertae sedis</taxon>
        <taxon>Zoopagomycota</taxon>
        <taxon>Kickxellomycotina</taxon>
        <taxon>Harpellomycetes</taxon>
        <taxon>Harpellales</taxon>
        <taxon>Harpellaceae</taxon>
        <taxon>Furculomyces</taxon>
    </lineage>
</organism>
<dbReference type="GO" id="GO:0009231">
    <property type="term" value="P:riboflavin biosynthetic process"/>
    <property type="evidence" value="ECO:0007669"/>
    <property type="project" value="InterPro"/>
</dbReference>
<feature type="domain" description="Riboflavin kinase" evidence="12">
    <location>
        <begin position="23"/>
        <end position="154"/>
    </location>
</feature>
<sequence length="169" mass="19410">MKDSKHFLVDTSHKIENLPKSVTIPFPIFLTSEVIRGFGRGGKQLGIPTANLTDDVVNDALKSAPTGIYFGLAKTDFEKKVRPMVMSLGWNPYFKNEKLSGEIHIIHNYQQDFYETELKTIILGYIRPESNFVNIETLIDEIKRDISFCLKALELPEYKSFYHDKILSH</sequence>
<comment type="caution">
    <text evidence="13">The sequence shown here is derived from an EMBL/GenBank/DDBJ whole genome shotgun (WGS) entry which is preliminary data.</text>
</comment>
<evidence type="ECO:0000256" key="7">
    <source>
        <dbReference type="ARBA" id="ARBA00022643"/>
    </source>
</evidence>
<dbReference type="OrthoDB" id="276388at2759"/>
<proteinExistence type="inferred from homology"/>
<evidence type="ECO:0000313" key="14">
    <source>
        <dbReference type="Proteomes" id="UP000245699"/>
    </source>
</evidence>
<evidence type="ECO:0000256" key="2">
    <source>
        <dbReference type="ARBA" id="ARBA00005201"/>
    </source>
</evidence>
<keyword evidence="9" id="KW-0547">Nucleotide-binding</keyword>
<dbReference type="InterPro" id="IPR023468">
    <property type="entry name" value="Riboflavin_kinase"/>
</dbReference>
<dbReference type="SMART" id="SM00904">
    <property type="entry name" value="Flavokinase"/>
    <property type="match status" value="1"/>
</dbReference>
<accession>A0A2T9YFF7</accession>
<keyword evidence="10" id="KW-0067">ATP-binding</keyword>
<dbReference type="SUPFAM" id="SSF82114">
    <property type="entry name" value="Riboflavin kinase-like"/>
    <property type="match status" value="1"/>
</dbReference>
<dbReference type="GO" id="GO:0005524">
    <property type="term" value="F:ATP binding"/>
    <property type="evidence" value="ECO:0007669"/>
    <property type="project" value="UniProtKB-KW"/>
</dbReference>
<protein>
    <recommendedName>
        <fullName evidence="5">Riboflavin kinase</fullName>
        <ecNumber evidence="4">2.7.1.26</ecNumber>
    </recommendedName>
    <alternativeName>
        <fullName evidence="11">Flavin mononucleotide kinase 1</fullName>
    </alternativeName>
</protein>
<keyword evidence="7" id="KW-0288">FMN</keyword>
<dbReference type="STRING" id="61424.A0A2T9YFF7"/>
<evidence type="ECO:0000256" key="8">
    <source>
        <dbReference type="ARBA" id="ARBA00022679"/>
    </source>
</evidence>
<dbReference type="InterPro" id="IPR023465">
    <property type="entry name" value="Riboflavin_kinase_dom_sf"/>
</dbReference>
<dbReference type="EC" id="2.7.1.26" evidence="4"/>
<reference evidence="13 14" key="1">
    <citation type="journal article" date="2018" name="MBio">
        <title>Comparative Genomics Reveals the Core Gene Toolbox for the Fungus-Insect Symbiosis.</title>
        <authorList>
            <person name="Wang Y."/>
            <person name="Stata M."/>
            <person name="Wang W."/>
            <person name="Stajich J.E."/>
            <person name="White M.M."/>
            <person name="Moncalvo J.M."/>
        </authorList>
    </citation>
    <scope>NUCLEOTIDE SEQUENCE [LARGE SCALE GENOMIC DNA]</scope>
    <source>
        <strain evidence="13 14">AUS-77-4</strain>
    </source>
</reference>
<dbReference type="PANTHER" id="PTHR22749">
    <property type="entry name" value="RIBOFLAVIN KINASE/FMN ADENYLYLTRANSFERASE"/>
    <property type="match status" value="1"/>
</dbReference>
<dbReference type="GO" id="GO:0008531">
    <property type="term" value="F:riboflavin kinase activity"/>
    <property type="evidence" value="ECO:0007669"/>
    <property type="project" value="UniProtKB-EC"/>
</dbReference>
<keyword evidence="8" id="KW-0808">Transferase</keyword>
<evidence type="ECO:0000256" key="9">
    <source>
        <dbReference type="ARBA" id="ARBA00022741"/>
    </source>
</evidence>
<evidence type="ECO:0000313" key="13">
    <source>
        <dbReference type="EMBL" id="PVU91045.1"/>
    </source>
</evidence>